<dbReference type="SMART" id="SM00382">
    <property type="entry name" value="AAA"/>
    <property type="match status" value="1"/>
</dbReference>
<dbReference type="PROSITE" id="PS00662">
    <property type="entry name" value="T2SP_E"/>
    <property type="match status" value="1"/>
</dbReference>
<accession>A0A1V2ZV62</accession>
<organism evidence="6 7">
    <name type="scientific">Thioalkalivibrio halophilus</name>
    <dbReference type="NCBI Taxonomy" id="252474"/>
    <lineage>
        <taxon>Bacteria</taxon>
        <taxon>Pseudomonadati</taxon>
        <taxon>Pseudomonadota</taxon>
        <taxon>Gammaproteobacteria</taxon>
        <taxon>Chromatiales</taxon>
        <taxon>Ectothiorhodospiraceae</taxon>
        <taxon>Thioalkalivibrio</taxon>
    </lineage>
</organism>
<reference evidence="6 7" key="1">
    <citation type="submission" date="2017-02" db="EMBL/GenBank/DDBJ databases">
        <title>Genomic diversity within the haloalkaliphilic genus Thioalkalivibrio.</title>
        <authorList>
            <person name="Ahn A.-C."/>
            <person name="Meier-Kolthoff J."/>
            <person name="Overmars L."/>
            <person name="Richter M."/>
            <person name="Woyke T."/>
            <person name="Sorokin D.Y."/>
            <person name="Muyzer G."/>
        </authorList>
    </citation>
    <scope>NUCLEOTIDE SEQUENCE [LARGE SCALE GENOMIC DNA]</scope>
    <source>
        <strain evidence="6 7">HL17</strain>
    </source>
</reference>
<dbReference type="Pfam" id="PF00437">
    <property type="entry name" value="T2SSE"/>
    <property type="match status" value="1"/>
</dbReference>
<dbReference type="SUPFAM" id="SSF160246">
    <property type="entry name" value="EspE N-terminal domain-like"/>
    <property type="match status" value="2"/>
</dbReference>
<feature type="domain" description="Bacterial type II secretion system protein E" evidence="5">
    <location>
        <begin position="469"/>
        <end position="483"/>
    </location>
</feature>
<dbReference type="GO" id="GO:0016887">
    <property type="term" value="F:ATP hydrolysis activity"/>
    <property type="evidence" value="ECO:0007669"/>
    <property type="project" value="TreeGrafter"/>
</dbReference>
<dbReference type="EMBL" id="MUZR01000067">
    <property type="protein sequence ID" value="OOC09017.1"/>
    <property type="molecule type" value="Genomic_DNA"/>
</dbReference>
<dbReference type="InterPro" id="IPR027417">
    <property type="entry name" value="P-loop_NTPase"/>
</dbReference>
<dbReference type="InterPro" id="IPR001482">
    <property type="entry name" value="T2SS/T4SS_dom"/>
</dbReference>
<dbReference type="InterPro" id="IPR037257">
    <property type="entry name" value="T2SS_E_N_sf"/>
</dbReference>
<evidence type="ECO:0000313" key="6">
    <source>
        <dbReference type="EMBL" id="OOC09017.1"/>
    </source>
</evidence>
<sequence>MRFFRKPESGDQDRPPRESDTPSDTGAATRAPAPRRTRSLGETLVDTGVITEEQLQQALDEQRDSGRKLGRVLTDMGLCTQEDIAGALQEQMRRIRIGDLLIDYGYIDESQLEQALKRQKESGRKLGQVLVDMELVDRHRIVEVLADQLQVPQVDLRRYQFDPEVARKLPETLARRLRALPLSEGRDGILVAMADPTDLFAQDEITRQLGQRPQIAVVAEDDLLATLDRVFRHTEAISRVAEELSEELSRSDYDLDQLVEAEMKVDAPVVRLLQTLFEDAIQTGASDIHIEPDDRVLRVRQRIDGVLHEHEFKERQIAGALVSRLKIMAGLNISERRLPQDGRFNIRVRDRSIDVRVSTLPLQNGESVVMRLLDQSTGVLSLDSLGMPKHVLEPLRRLLRDPHGVILVTGPTGSGKTTTLYSALRELNDPEKKIITVEDPVEYRLPRICQVQVNARIGLDFPRVLRTALRQDPDIVLVGEMRDQETAEIGVRAALTGHLVLSTLHTNDAISTPIRLLDMGVEGYLLAPSVIGVLAQRLARRVCPECAEPHEPDPRMLAALEPLDDRPEAPARWQRGTGCNRCNNTGVSGRIGIYELLEIDGDMAAALRTNDHQGFADAARLARGFRPLGQVALDYARQGLIPLDEVLRIAGESARLDDDIGNPGATGAAQGTEPETDTPAPPTEEDPDSGDDDPGLVLPDAPLRE</sequence>
<dbReference type="CDD" id="cd01129">
    <property type="entry name" value="PulE-GspE-like"/>
    <property type="match status" value="1"/>
</dbReference>
<evidence type="ECO:0000259" key="5">
    <source>
        <dbReference type="PROSITE" id="PS00662"/>
    </source>
</evidence>
<dbReference type="GO" id="GO:0005524">
    <property type="term" value="F:ATP binding"/>
    <property type="evidence" value="ECO:0007669"/>
    <property type="project" value="UniProtKB-KW"/>
</dbReference>
<dbReference type="Gene3D" id="3.30.450.90">
    <property type="match status" value="1"/>
</dbReference>
<keyword evidence="3" id="KW-0067">ATP-binding</keyword>
<feature type="region of interest" description="Disordered" evidence="4">
    <location>
        <begin position="1"/>
        <end position="43"/>
    </location>
</feature>
<dbReference type="InterPro" id="IPR007831">
    <property type="entry name" value="T2SS_GspE_N"/>
</dbReference>
<feature type="compositionally biased region" description="Low complexity" evidence="4">
    <location>
        <begin position="695"/>
        <end position="705"/>
    </location>
</feature>
<dbReference type="STRING" id="252474.B1A74_13090"/>
<dbReference type="Proteomes" id="UP000189177">
    <property type="component" value="Unassembled WGS sequence"/>
</dbReference>
<evidence type="ECO:0000256" key="4">
    <source>
        <dbReference type="SAM" id="MobiDB-lite"/>
    </source>
</evidence>
<evidence type="ECO:0000256" key="3">
    <source>
        <dbReference type="ARBA" id="ARBA00022840"/>
    </source>
</evidence>
<feature type="compositionally biased region" description="Acidic residues" evidence="4">
    <location>
        <begin position="683"/>
        <end position="694"/>
    </location>
</feature>
<keyword evidence="2" id="KW-0547">Nucleotide-binding</keyword>
<name>A0A1V2ZV62_9GAMM</name>
<comment type="similarity">
    <text evidence="1">Belongs to the GSP E family.</text>
</comment>
<dbReference type="Pfam" id="PF05157">
    <property type="entry name" value="MshEN"/>
    <property type="match status" value="1"/>
</dbReference>
<evidence type="ECO:0000256" key="1">
    <source>
        <dbReference type="ARBA" id="ARBA00006611"/>
    </source>
</evidence>
<comment type="caution">
    <text evidence="6">The sequence shown here is derived from an EMBL/GenBank/DDBJ whole genome shotgun (WGS) entry which is preliminary data.</text>
</comment>
<protein>
    <submittedName>
        <fullName evidence="6">MSHA biogenesis protein MshE</fullName>
    </submittedName>
</protein>
<feature type="compositionally biased region" description="Basic and acidic residues" evidence="4">
    <location>
        <begin position="1"/>
        <end position="20"/>
    </location>
</feature>
<dbReference type="InterPro" id="IPR003593">
    <property type="entry name" value="AAA+_ATPase"/>
</dbReference>
<dbReference type="Gene3D" id="3.30.300.160">
    <property type="entry name" value="Type II secretion system, protein E, N-terminal domain"/>
    <property type="match status" value="1"/>
</dbReference>
<dbReference type="AlphaFoldDB" id="A0A1V2ZV62"/>
<dbReference type="RefSeq" id="WP_077244887.1">
    <property type="nucleotide sequence ID" value="NZ_MUZR01000067.1"/>
</dbReference>
<keyword evidence="7" id="KW-1185">Reference proteome</keyword>
<dbReference type="SUPFAM" id="SSF52540">
    <property type="entry name" value="P-loop containing nucleoside triphosphate hydrolases"/>
    <property type="match status" value="1"/>
</dbReference>
<dbReference type="Gene3D" id="3.40.50.300">
    <property type="entry name" value="P-loop containing nucleotide triphosphate hydrolases"/>
    <property type="match status" value="1"/>
</dbReference>
<dbReference type="FunFam" id="3.30.450.90:FF:000001">
    <property type="entry name" value="Type II secretion system ATPase GspE"/>
    <property type="match status" value="1"/>
</dbReference>
<proteinExistence type="inferred from homology"/>
<evidence type="ECO:0000313" key="7">
    <source>
        <dbReference type="Proteomes" id="UP000189177"/>
    </source>
</evidence>
<feature type="region of interest" description="Disordered" evidence="4">
    <location>
        <begin position="656"/>
        <end position="705"/>
    </location>
</feature>
<dbReference type="OrthoDB" id="9804785at2"/>
<evidence type="ECO:0000256" key="2">
    <source>
        <dbReference type="ARBA" id="ARBA00022741"/>
    </source>
</evidence>
<dbReference type="GO" id="GO:0005886">
    <property type="term" value="C:plasma membrane"/>
    <property type="evidence" value="ECO:0007669"/>
    <property type="project" value="TreeGrafter"/>
</dbReference>
<dbReference type="PANTHER" id="PTHR30258">
    <property type="entry name" value="TYPE II SECRETION SYSTEM PROTEIN GSPE-RELATED"/>
    <property type="match status" value="1"/>
</dbReference>
<dbReference type="PANTHER" id="PTHR30258:SF29">
    <property type="entry name" value="MSHA PILUS ASSEMBLY ATPASE MSHE"/>
    <property type="match status" value="1"/>
</dbReference>
<gene>
    <name evidence="6" type="ORF">B1A74_13090</name>
</gene>